<comment type="caution">
    <text evidence="3">The sequence shown here is derived from an EMBL/GenBank/DDBJ whole genome shotgun (WGS) entry which is preliminary data.</text>
</comment>
<feature type="compositionally biased region" description="Basic and acidic residues" evidence="1">
    <location>
        <begin position="123"/>
        <end position="137"/>
    </location>
</feature>
<proteinExistence type="predicted"/>
<feature type="region of interest" description="Disordered" evidence="1">
    <location>
        <begin position="351"/>
        <end position="412"/>
    </location>
</feature>
<feature type="compositionally biased region" description="Low complexity" evidence="1">
    <location>
        <begin position="371"/>
        <end position="386"/>
    </location>
</feature>
<dbReference type="PANTHER" id="PTHR33223:SF10">
    <property type="entry name" value="AMINOTRANSFERASE-LIKE PLANT MOBILE DOMAIN-CONTAINING PROTEIN"/>
    <property type="match status" value="1"/>
</dbReference>
<accession>A0AAD3TB32</accession>
<evidence type="ECO:0000259" key="2">
    <source>
        <dbReference type="Pfam" id="PF03732"/>
    </source>
</evidence>
<dbReference type="Pfam" id="PF03732">
    <property type="entry name" value="Retrotrans_gag"/>
    <property type="match status" value="1"/>
</dbReference>
<keyword evidence="4" id="KW-1185">Reference proteome</keyword>
<feature type="region of interest" description="Disordered" evidence="1">
    <location>
        <begin position="70"/>
        <end position="167"/>
    </location>
</feature>
<organism evidence="3 4">
    <name type="scientific">Nepenthes gracilis</name>
    <name type="common">Slender pitcher plant</name>
    <dbReference type="NCBI Taxonomy" id="150966"/>
    <lineage>
        <taxon>Eukaryota</taxon>
        <taxon>Viridiplantae</taxon>
        <taxon>Streptophyta</taxon>
        <taxon>Embryophyta</taxon>
        <taxon>Tracheophyta</taxon>
        <taxon>Spermatophyta</taxon>
        <taxon>Magnoliopsida</taxon>
        <taxon>eudicotyledons</taxon>
        <taxon>Gunneridae</taxon>
        <taxon>Pentapetalae</taxon>
        <taxon>Caryophyllales</taxon>
        <taxon>Nepenthaceae</taxon>
        <taxon>Nepenthes</taxon>
    </lineage>
</organism>
<reference evidence="3" key="1">
    <citation type="submission" date="2023-05" db="EMBL/GenBank/DDBJ databases">
        <title>Nepenthes gracilis genome sequencing.</title>
        <authorList>
            <person name="Fukushima K."/>
        </authorList>
    </citation>
    <scope>NUCLEOTIDE SEQUENCE</scope>
    <source>
        <strain evidence="3">SING2019-196</strain>
    </source>
</reference>
<feature type="domain" description="Retrotransposon gag" evidence="2">
    <location>
        <begin position="262"/>
        <end position="350"/>
    </location>
</feature>
<evidence type="ECO:0000313" key="3">
    <source>
        <dbReference type="EMBL" id="GMH26975.1"/>
    </source>
</evidence>
<feature type="compositionally biased region" description="Basic residues" evidence="1">
    <location>
        <begin position="81"/>
        <end position="93"/>
    </location>
</feature>
<name>A0AAD3TB32_NEPGR</name>
<dbReference type="InterPro" id="IPR005162">
    <property type="entry name" value="Retrotrans_gag_dom"/>
</dbReference>
<dbReference type="AlphaFoldDB" id="A0AAD3TB32"/>
<evidence type="ECO:0000313" key="4">
    <source>
        <dbReference type="Proteomes" id="UP001279734"/>
    </source>
</evidence>
<evidence type="ECO:0000256" key="1">
    <source>
        <dbReference type="SAM" id="MobiDB-lite"/>
    </source>
</evidence>
<dbReference type="EMBL" id="BSYO01000032">
    <property type="protein sequence ID" value="GMH26975.1"/>
    <property type="molecule type" value="Genomic_DNA"/>
</dbReference>
<dbReference type="Proteomes" id="UP001279734">
    <property type="component" value="Unassembled WGS sequence"/>
</dbReference>
<sequence>MVYMISQASDPARDAANPDQDHAKGATTNGATSGVPPPYFQQLVEQMQANNCLLQILCTQKEQRLQTALPAAIPAPATKRGGQRKKKPAKRPKKFGDNLAPASSRIPGQNRPEECSGNTSTRESLERRNSRYSRAEDNNTIQERASRTARSARGSSQPAAGPSGEKTELRAYLNPKRSANAARADSQVDKIWNRVFQDEERAIDLDRSPFTAEILIRPLPTKFKIPSLDSYDGSNDSVDHLDLFRTNLSLQGLEDSAMCRCFLLTLKGDARIWFHHLPSGTISSFRELTDLFLTQYASSRREEKQSWHLSHIKQKQGENPRRFLDHFVAEVRRIPRIKEEMKLGSYISALTYGPTPQQKRPTRQNVENRRISLGRSLGKGRGSTTSENTPARSNAGLGPENVETTDPPVSPL</sequence>
<dbReference type="PANTHER" id="PTHR33223">
    <property type="entry name" value="CCHC-TYPE DOMAIN-CONTAINING PROTEIN"/>
    <property type="match status" value="1"/>
</dbReference>
<feature type="compositionally biased region" description="Low complexity" evidence="1">
    <location>
        <begin position="70"/>
        <end position="80"/>
    </location>
</feature>
<gene>
    <name evidence="3" type="ORF">Nepgr_028818</name>
</gene>
<protein>
    <recommendedName>
        <fullName evidence="2">Retrotransposon gag domain-containing protein</fullName>
    </recommendedName>
</protein>
<feature type="compositionally biased region" description="Polar residues" evidence="1">
    <location>
        <begin position="354"/>
        <end position="365"/>
    </location>
</feature>
<feature type="region of interest" description="Disordered" evidence="1">
    <location>
        <begin position="1"/>
        <end position="37"/>
    </location>
</feature>